<gene>
    <name evidence="2" type="ORF">sscle_04g040230</name>
</gene>
<dbReference type="VEuPathDB" id="FungiDB:sscle_04g040230"/>
<dbReference type="KEGG" id="ssl:SS1G_14219"/>
<dbReference type="RefSeq" id="XP_001584764.1">
    <property type="nucleotide sequence ID" value="XM_001584714.1"/>
</dbReference>
<feature type="region of interest" description="Disordered" evidence="1">
    <location>
        <begin position="139"/>
        <end position="194"/>
    </location>
</feature>
<reference evidence="3" key="1">
    <citation type="journal article" date="2017" name="Genome Biol. Evol.">
        <title>The complete genome sequence of the phytopathogenic fungus Sclerotinia sclerotiorum reveals insights into the genome architecture of broad host range pathogens.</title>
        <authorList>
            <person name="Derbyshire M."/>
            <person name="Denton-Giles M."/>
            <person name="Hegedus D."/>
            <person name="Seifbarghy S."/>
            <person name="Rollins J."/>
            <person name="van Kan J."/>
            <person name="Seidl M.F."/>
            <person name="Faino L."/>
            <person name="Mbengue M."/>
            <person name="Navaud O."/>
            <person name="Raffaele S."/>
            <person name="Hammond-Kosack K."/>
            <person name="Heard S."/>
            <person name="Oliver R."/>
        </authorList>
    </citation>
    <scope>NUCLEOTIDE SEQUENCE [LARGE SCALE GENOMIC DNA]</scope>
    <source>
        <strain evidence="3">ATCC 18683 / 1980 / Ss-1</strain>
    </source>
</reference>
<sequence>MATKSFRTRIKENRIQRVEWVELFQKIRTKALNSSNIKANWKGAGLTPFSPRKVLDTLPFNSSQQPSTSQIRTTNQGLDFSILRSSPPNGTELRQANQTFNSALAGSDFPASSIRRYVKRMTRFVESQNAEIILFRKQFADEKPKEKKPGGRPRKHPIEELEEETEEEELENSSNNSELELEECVARRTRSHVK</sequence>
<evidence type="ECO:0000313" key="3">
    <source>
        <dbReference type="Proteomes" id="UP000177798"/>
    </source>
</evidence>
<protein>
    <submittedName>
        <fullName evidence="2">Uncharacterized protein</fullName>
    </submittedName>
</protein>
<evidence type="ECO:0000256" key="1">
    <source>
        <dbReference type="SAM" id="MobiDB-lite"/>
    </source>
</evidence>
<evidence type="ECO:0000313" key="2">
    <source>
        <dbReference type="EMBL" id="APA09253.1"/>
    </source>
</evidence>
<feature type="compositionally biased region" description="Basic and acidic residues" evidence="1">
    <location>
        <begin position="139"/>
        <end position="149"/>
    </location>
</feature>
<dbReference type="AlphaFoldDB" id="A0A1D9Q3W9"/>
<proteinExistence type="predicted"/>
<feature type="compositionally biased region" description="Acidic residues" evidence="1">
    <location>
        <begin position="160"/>
        <end position="171"/>
    </location>
</feature>
<organism evidence="2 3">
    <name type="scientific">Sclerotinia sclerotiorum (strain ATCC 18683 / 1980 / Ss-1)</name>
    <name type="common">White mold</name>
    <name type="synonym">Whetzelinia sclerotiorum</name>
    <dbReference type="NCBI Taxonomy" id="665079"/>
    <lineage>
        <taxon>Eukaryota</taxon>
        <taxon>Fungi</taxon>
        <taxon>Dikarya</taxon>
        <taxon>Ascomycota</taxon>
        <taxon>Pezizomycotina</taxon>
        <taxon>Leotiomycetes</taxon>
        <taxon>Helotiales</taxon>
        <taxon>Sclerotiniaceae</taxon>
        <taxon>Sclerotinia</taxon>
    </lineage>
</organism>
<accession>A0A1D9Q3W9</accession>
<dbReference type="EMBL" id="CP017817">
    <property type="protein sequence ID" value="APA09253.1"/>
    <property type="molecule type" value="Genomic_DNA"/>
</dbReference>
<dbReference type="OrthoDB" id="5425890at2759"/>
<name>A0A1D9Q3W9_SCLS1</name>
<dbReference type="Proteomes" id="UP000177798">
    <property type="component" value="Chromosome 4"/>
</dbReference>